<accession>A0A6B0QP23</accession>
<dbReference type="FunFam" id="3.30.70.330:FF:000053">
    <property type="entry name" value="Serine/arginine-rich splicing factor 1"/>
    <property type="match status" value="1"/>
</dbReference>
<keyword evidence="3" id="KW-0678">Repressor</keyword>
<dbReference type="InterPro" id="IPR012677">
    <property type="entry name" value="Nucleotide-bd_a/b_plait_sf"/>
</dbReference>
<dbReference type="FunFam" id="3.30.70.330:FF:000345">
    <property type="entry name" value="Serine/arginine-rich splicing factor 9"/>
    <property type="match status" value="1"/>
</dbReference>
<evidence type="ECO:0000256" key="1">
    <source>
        <dbReference type="ARBA" id="ARBA00004123"/>
    </source>
</evidence>
<evidence type="ECO:0000256" key="4">
    <source>
        <dbReference type="ARBA" id="ARBA00022499"/>
    </source>
</evidence>
<evidence type="ECO:0000256" key="16">
    <source>
        <dbReference type="SAM" id="MobiDB-lite"/>
    </source>
</evidence>
<evidence type="ECO:0000313" key="19">
    <source>
        <dbReference type="EMBL" id="MXQ79349.1"/>
    </source>
</evidence>
<keyword evidence="9 15" id="KW-0694">RNA-binding</keyword>
<keyword evidence="17" id="KW-0812">Transmembrane</keyword>
<dbReference type="InterPro" id="IPR000504">
    <property type="entry name" value="RRM_dom"/>
</dbReference>
<dbReference type="PROSITE" id="PS50102">
    <property type="entry name" value="RRM"/>
    <property type="match status" value="2"/>
</dbReference>
<keyword evidence="7" id="KW-0677">Repeat</keyword>
<keyword evidence="17" id="KW-1133">Transmembrane helix</keyword>
<feature type="transmembrane region" description="Helical" evidence="17">
    <location>
        <begin position="216"/>
        <end position="234"/>
    </location>
</feature>
<feature type="domain" description="RRM" evidence="18">
    <location>
        <begin position="376"/>
        <end position="452"/>
    </location>
</feature>
<evidence type="ECO:0000256" key="15">
    <source>
        <dbReference type="PROSITE-ProRule" id="PRU00176"/>
    </source>
</evidence>
<evidence type="ECO:0000256" key="7">
    <source>
        <dbReference type="ARBA" id="ARBA00022737"/>
    </source>
</evidence>
<evidence type="ECO:0000256" key="9">
    <source>
        <dbReference type="ARBA" id="ARBA00022884"/>
    </source>
</evidence>
<evidence type="ECO:0000256" key="2">
    <source>
        <dbReference type="ARBA" id="ARBA00010269"/>
    </source>
</evidence>
<feature type="region of interest" description="Disordered" evidence="16">
    <location>
        <begin position="454"/>
        <end position="486"/>
    </location>
</feature>
<gene>
    <name evidence="19" type="ORF">E5288_WYG000371</name>
</gene>
<dbReference type="PANTHER" id="PTHR23003:SF65">
    <property type="entry name" value="RRM DOMAIN-CONTAINING PROTEIN"/>
    <property type="match status" value="1"/>
</dbReference>
<dbReference type="GO" id="GO:0005737">
    <property type="term" value="C:cytoplasm"/>
    <property type="evidence" value="ECO:0007669"/>
    <property type="project" value="TreeGrafter"/>
</dbReference>
<keyword evidence="5" id="KW-0597">Phosphoprotein</keyword>
<evidence type="ECO:0000256" key="11">
    <source>
        <dbReference type="ARBA" id="ARBA00023242"/>
    </source>
</evidence>
<name>A0A6B0QP23_9CETA</name>
<feature type="transmembrane region" description="Helical" evidence="17">
    <location>
        <begin position="102"/>
        <end position="123"/>
    </location>
</feature>
<dbReference type="CDD" id="cd12768">
    <property type="entry name" value="RRM2_SRSF9"/>
    <property type="match status" value="1"/>
</dbReference>
<organism evidence="19 20">
    <name type="scientific">Bos mutus</name>
    <name type="common">wild yak</name>
    <dbReference type="NCBI Taxonomy" id="72004"/>
    <lineage>
        <taxon>Eukaryota</taxon>
        <taxon>Metazoa</taxon>
        <taxon>Chordata</taxon>
        <taxon>Craniata</taxon>
        <taxon>Vertebrata</taxon>
        <taxon>Euteleostomi</taxon>
        <taxon>Mammalia</taxon>
        <taxon>Eutheria</taxon>
        <taxon>Laurasiatheria</taxon>
        <taxon>Artiodactyla</taxon>
        <taxon>Ruminantia</taxon>
        <taxon>Pecora</taxon>
        <taxon>Bovidae</taxon>
        <taxon>Bovinae</taxon>
        <taxon>Bos</taxon>
    </lineage>
</organism>
<feature type="compositionally biased region" description="Low complexity" evidence="16">
    <location>
        <begin position="454"/>
        <end position="463"/>
    </location>
</feature>
<evidence type="ECO:0000256" key="5">
    <source>
        <dbReference type="ARBA" id="ARBA00022553"/>
    </source>
</evidence>
<keyword evidence="6" id="KW-0507">mRNA processing</keyword>
<evidence type="ECO:0000256" key="10">
    <source>
        <dbReference type="ARBA" id="ARBA00023187"/>
    </source>
</evidence>
<sequence length="486" mass="55269">MKKLLLLFHVLYPRKENLFHWQKRLPLVKEADFAELQLSWRFYVFKRVFEALCYGCTVFIEHISALQAACSAESQVALKTMNVSSEHCNMSDWLRLEATVKASVYVVAFSFATLITVIIITIVLQNSKLRKEVRYILLCHHLLCISSYCGLGVVFQGMRAFLANSPVLVCWVVFGAQLSVGEGILFTLALMAAHTYLVICWPLTSVSFIDSIKYKILAGTWLIIILKNACLFLIEGTGPTQIALLKSEPLCPVVLNGIPARAIGMVFLFLLLSIILGDGRIYVGNLLNDVREKDLEDLFYKYGHISEIELKNRHGLVPFAFVRFEDPRDAEDAIYGRNGYDYGQCRLHVEFPRTYGGRGGWPRGGRSGPPTRRSDFRVLVSGLPPSGSWQDLKDNMREAGDVCYADVQKDGMEMVEYLRKEDMEYALRKLDETKFRSHEGETSYIRVYPERSTSYGYSRSRSGSRGRDSPYQSRGSPHDFSPFRPY</sequence>
<keyword evidence="4" id="KW-1017">Isopeptide bond</keyword>
<dbReference type="SUPFAM" id="SSF54928">
    <property type="entry name" value="RNA-binding domain, RBD"/>
    <property type="match status" value="1"/>
</dbReference>
<evidence type="ECO:0000259" key="18">
    <source>
        <dbReference type="PROSITE" id="PS50102"/>
    </source>
</evidence>
<dbReference type="Gene3D" id="1.20.1070.10">
    <property type="entry name" value="Rhodopsin 7-helix transmembrane proteins"/>
    <property type="match status" value="1"/>
</dbReference>
<dbReference type="PANTHER" id="PTHR23003">
    <property type="entry name" value="RNA RECOGNITION MOTIF RRM DOMAIN CONTAINING PROTEIN"/>
    <property type="match status" value="1"/>
</dbReference>
<comment type="similarity">
    <text evidence="2">Belongs to the splicing factor SR family.</text>
</comment>
<keyword evidence="17" id="KW-0472">Membrane</keyword>
<feature type="transmembrane region" description="Helical" evidence="17">
    <location>
        <begin position="135"/>
        <end position="155"/>
    </location>
</feature>
<keyword evidence="8" id="KW-0832">Ubl conjugation</keyword>
<evidence type="ECO:0000256" key="17">
    <source>
        <dbReference type="SAM" id="Phobius"/>
    </source>
</evidence>
<dbReference type="SUPFAM" id="SSF81321">
    <property type="entry name" value="Family A G protein-coupled receptor-like"/>
    <property type="match status" value="1"/>
</dbReference>
<keyword evidence="20" id="KW-1185">Reference proteome</keyword>
<comment type="subcellular location">
    <subcellularLocation>
        <location evidence="1">Nucleus</location>
    </subcellularLocation>
</comment>
<keyword evidence="10" id="KW-0508">mRNA splicing</keyword>
<evidence type="ECO:0000256" key="6">
    <source>
        <dbReference type="ARBA" id="ARBA00022664"/>
    </source>
</evidence>
<dbReference type="SMART" id="SM00360">
    <property type="entry name" value="RRM"/>
    <property type="match status" value="2"/>
</dbReference>
<feature type="domain" description="RRM" evidence="18">
    <location>
        <begin position="279"/>
        <end position="354"/>
    </location>
</feature>
<dbReference type="Pfam" id="PF00076">
    <property type="entry name" value="RRM_1"/>
    <property type="match status" value="2"/>
</dbReference>
<dbReference type="Proteomes" id="UP000322234">
    <property type="component" value="Unassembled WGS sequence"/>
</dbReference>
<protein>
    <recommendedName>
        <fullName evidence="13">Serine/arginine-rich splicing factor 9</fullName>
    </recommendedName>
    <alternativeName>
        <fullName evidence="14">Splicing factor, arginine/serine-rich 9</fullName>
    </alternativeName>
</protein>
<comment type="function">
    <text evidence="12">Plays a role in constitutive splicing and can modulate the selection of alternative splice sites. Represses the splicing of MAPT/Tau exon 10.</text>
</comment>
<dbReference type="InterPro" id="IPR050374">
    <property type="entry name" value="RRT5_SRSF_SR"/>
</dbReference>
<dbReference type="GO" id="GO:0005634">
    <property type="term" value="C:nucleus"/>
    <property type="evidence" value="ECO:0007669"/>
    <property type="project" value="UniProtKB-SubCell"/>
</dbReference>
<dbReference type="InterPro" id="IPR035979">
    <property type="entry name" value="RBD_domain_sf"/>
</dbReference>
<proteinExistence type="inferred from homology"/>
<dbReference type="CDD" id="cd12598">
    <property type="entry name" value="RRM1_SRSF9"/>
    <property type="match status" value="1"/>
</dbReference>
<evidence type="ECO:0000256" key="14">
    <source>
        <dbReference type="ARBA" id="ARBA00079560"/>
    </source>
</evidence>
<keyword evidence="11" id="KW-0539">Nucleus</keyword>
<evidence type="ECO:0000256" key="12">
    <source>
        <dbReference type="ARBA" id="ARBA00056632"/>
    </source>
</evidence>
<evidence type="ECO:0000313" key="20">
    <source>
        <dbReference type="Proteomes" id="UP000322234"/>
    </source>
</evidence>
<reference evidence="19" key="1">
    <citation type="submission" date="2019-10" db="EMBL/GenBank/DDBJ databases">
        <title>The sequence and de novo assembly of the wild yak genome.</title>
        <authorList>
            <person name="Liu Y."/>
        </authorList>
    </citation>
    <scope>NUCLEOTIDE SEQUENCE [LARGE SCALE GENOMIC DNA]</scope>
    <source>
        <strain evidence="19">WY2019</strain>
    </source>
</reference>
<dbReference type="InterPro" id="IPR034995">
    <property type="entry name" value="SRSF9_RRM2"/>
</dbReference>
<evidence type="ECO:0000256" key="3">
    <source>
        <dbReference type="ARBA" id="ARBA00022491"/>
    </source>
</evidence>
<dbReference type="GO" id="GO:0008380">
    <property type="term" value="P:RNA splicing"/>
    <property type="evidence" value="ECO:0007669"/>
    <property type="project" value="UniProtKB-KW"/>
</dbReference>
<evidence type="ECO:0000256" key="8">
    <source>
        <dbReference type="ARBA" id="ARBA00022843"/>
    </source>
</evidence>
<feature type="transmembrane region" description="Helical" evidence="17">
    <location>
        <begin position="184"/>
        <end position="204"/>
    </location>
</feature>
<dbReference type="Gene3D" id="3.30.70.330">
    <property type="match status" value="2"/>
</dbReference>
<evidence type="ECO:0000256" key="13">
    <source>
        <dbReference type="ARBA" id="ARBA00067905"/>
    </source>
</evidence>
<dbReference type="GO" id="GO:0006397">
    <property type="term" value="P:mRNA processing"/>
    <property type="evidence" value="ECO:0007669"/>
    <property type="project" value="UniProtKB-KW"/>
</dbReference>
<dbReference type="AlphaFoldDB" id="A0A6B0QP23"/>
<feature type="transmembrane region" description="Helical" evidence="17">
    <location>
        <begin position="254"/>
        <end position="276"/>
    </location>
</feature>
<dbReference type="GO" id="GO:0003729">
    <property type="term" value="F:mRNA binding"/>
    <property type="evidence" value="ECO:0007669"/>
    <property type="project" value="TreeGrafter"/>
</dbReference>
<dbReference type="EMBL" id="VBQZ03000001">
    <property type="protein sequence ID" value="MXQ79349.1"/>
    <property type="molecule type" value="Genomic_DNA"/>
</dbReference>
<comment type="caution">
    <text evidence="19">The sequence shown here is derived from an EMBL/GenBank/DDBJ whole genome shotgun (WGS) entry which is preliminary data.</text>
</comment>
<dbReference type="InterPro" id="IPR034503">
    <property type="entry name" value="SRSF9_RRM1"/>
</dbReference>